<dbReference type="Pfam" id="PF00270">
    <property type="entry name" value="DEAD"/>
    <property type="match status" value="1"/>
</dbReference>
<feature type="domain" description="Helicase ATP-binding" evidence="7">
    <location>
        <begin position="780"/>
        <end position="943"/>
    </location>
</feature>
<evidence type="ECO:0000256" key="4">
    <source>
        <dbReference type="PROSITE-ProRule" id="PRU00339"/>
    </source>
</evidence>
<dbReference type="Gene3D" id="1.20.120.1080">
    <property type="match status" value="1"/>
</dbReference>
<comment type="caution">
    <text evidence="10">The sequence shown here is derived from an EMBL/GenBank/DDBJ whole genome shotgun (WGS) entry which is preliminary data.</text>
</comment>
<keyword evidence="3" id="KW-0067">ATP-binding</keyword>
<dbReference type="SUPFAM" id="SSF49764">
    <property type="entry name" value="HSP20-like chaperones"/>
    <property type="match status" value="1"/>
</dbReference>
<feature type="repeat" description="TPR" evidence="4">
    <location>
        <begin position="2532"/>
        <end position="2565"/>
    </location>
</feature>
<keyword evidence="5" id="KW-0175">Coiled coil</keyword>
<dbReference type="PROSITE" id="PS51192">
    <property type="entry name" value="HELICASE_ATP_BIND_1"/>
    <property type="match status" value="1"/>
</dbReference>
<feature type="compositionally biased region" description="Polar residues" evidence="6">
    <location>
        <begin position="686"/>
        <end position="725"/>
    </location>
</feature>
<dbReference type="SMART" id="SM00487">
    <property type="entry name" value="DEXDc"/>
    <property type="match status" value="1"/>
</dbReference>
<dbReference type="CDD" id="cd17917">
    <property type="entry name" value="DEXHc_RHA-like"/>
    <property type="match status" value="1"/>
</dbReference>
<dbReference type="PROSITE" id="PS00690">
    <property type="entry name" value="DEAH_ATP_HELICASE"/>
    <property type="match status" value="1"/>
</dbReference>
<keyword evidence="1" id="KW-0547">Nucleotide-binding</keyword>
<evidence type="ECO:0000313" key="11">
    <source>
        <dbReference type="Proteomes" id="UP000241890"/>
    </source>
</evidence>
<feature type="coiled-coil region" evidence="5">
    <location>
        <begin position="2151"/>
        <end position="2186"/>
    </location>
</feature>
<organism evidence="10 11">
    <name type="scientific">Hondaea fermentalgiana</name>
    <dbReference type="NCBI Taxonomy" id="2315210"/>
    <lineage>
        <taxon>Eukaryota</taxon>
        <taxon>Sar</taxon>
        <taxon>Stramenopiles</taxon>
        <taxon>Bigyra</taxon>
        <taxon>Labyrinthulomycetes</taxon>
        <taxon>Thraustochytrida</taxon>
        <taxon>Thraustochytriidae</taxon>
        <taxon>Hondaea</taxon>
    </lineage>
</organism>
<dbReference type="Gene3D" id="3.40.50.300">
    <property type="entry name" value="P-loop containing nucleotide triphosphate hydrolases"/>
    <property type="match status" value="2"/>
</dbReference>
<feature type="region of interest" description="Disordered" evidence="6">
    <location>
        <begin position="673"/>
        <end position="769"/>
    </location>
</feature>
<feature type="compositionally biased region" description="Polar residues" evidence="6">
    <location>
        <begin position="608"/>
        <end position="618"/>
    </location>
</feature>
<feature type="compositionally biased region" description="Polar residues" evidence="6">
    <location>
        <begin position="514"/>
        <end position="532"/>
    </location>
</feature>
<dbReference type="SMART" id="SM00028">
    <property type="entry name" value="TPR"/>
    <property type="match status" value="6"/>
</dbReference>
<dbReference type="InterPro" id="IPR007502">
    <property type="entry name" value="Helicase-assoc_dom"/>
</dbReference>
<feature type="domain" description="Helicase C-terminal" evidence="8">
    <location>
        <begin position="1022"/>
        <end position="1207"/>
    </location>
</feature>
<dbReference type="PROSITE" id="PS50005">
    <property type="entry name" value="TPR"/>
    <property type="match status" value="2"/>
</dbReference>
<dbReference type="CDD" id="cd18791">
    <property type="entry name" value="SF2_C_RHA"/>
    <property type="match status" value="1"/>
</dbReference>
<evidence type="ECO:0000259" key="7">
    <source>
        <dbReference type="PROSITE" id="PS51192"/>
    </source>
</evidence>
<feature type="repeat" description="TPR" evidence="4">
    <location>
        <begin position="2624"/>
        <end position="2657"/>
    </location>
</feature>
<dbReference type="Proteomes" id="UP000241890">
    <property type="component" value="Unassembled WGS sequence"/>
</dbReference>
<dbReference type="PROSITE" id="PS51194">
    <property type="entry name" value="HELICASE_CTER"/>
    <property type="match status" value="1"/>
</dbReference>
<evidence type="ECO:0000256" key="2">
    <source>
        <dbReference type="ARBA" id="ARBA00022801"/>
    </source>
</evidence>
<name>A0A2R5GGH2_9STRA</name>
<keyword evidence="4" id="KW-0802">TPR repeat</keyword>
<dbReference type="Pfam" id="PF13432">
    <property type="entry name" value="TPR_16"/>
    <property type="match status" value="1"/>
</dbReference>
<dbReference type="GO" id="GO:0016787">
    <property type="term" value="F:hydrolase activity"/>
    <property type="evidence" value="ECO:0007669"/>
    <property type="project" value="UniProtKB-KW"/>
</dbReference>
<keyword evidence="11" id="KW-1185">Reference proteome</keyword>
<dbReference type="Gene3D" id="1.25.40.10">
    <property type="entry name" value="Tetratricopeptide repeat domain"/>
    <property type="match status" value="2"/>
</dbReference>
<dbReference type="InterPro" id="IPR011545">
    <property type="entry name" value="DEAD/DEAH_box_helicase_dom"/>
</dbReference>
<feature type="compositionally biased region" description="Basic residues" evidence="6">
    <location>
        <begin position="728"/>
        <end position="739"/>
    </location>
</feature>
<feature type="region of interest" description="Disordered" evidence="6">
    <location>
        <begin position="1506"/>
        <end position="1536"/>
    </location>
</feature>
<dbReference type="SUPFAM" id="SSF52540">
    <property type="entry name" value="P-loop containing nucleoside triphosphate hydrolases"/>
    <property type="match status" value="1"/>
</dbReference>
<dbReference type="SMART" id="SM00490">
    <property type="entry name" value="HELICc"/>
    <property type="match status" value="1"/>
</dbReference>
<evidence type="ECO:0000259" key="9">
    <source>
        <dbReference type="PROSITE" id="PS51203"/>
    </source>
</evidence>
<dbReference type="InterPro" id="IPR019734">
    <property type="entry name" value="TPR_rpt"/>
</dbReference>
<dbReference type="SUPFAM" id="SSF48452">
    <property type="entry name" value="TPR-like"/>
    <property type="match status" value="2"/>
</dbReference>
<dbReference type="GO" id="GO:0003341">
    <property type="term" value="P:cilium movement"/>
    <property type="evidence" value="ECO:0007669"/>
    <property type="project" value="TreeGrafter"/>
</dbReference>
<dbReference type="GO" id="GO:0005524">
    <property type="term" value="F:ATP binding"/>
    <property type="evidence" value="ECO:0007669"/>
    <property type="project" value="UniProtKB-KW"/>
</dbReference>
<dbReference type="PANTHER" id="PTHR46492">
    <property type="entry name" value="DYNEIN ASSEMBLY FACTOR 4, AXONEMAL"/>
    <property type="match status" value="1"/>
</dbReference>
<dbReference type="GO" id="GO:0036159">
    <property type="term" value="P:inner dynein arm assembly"/>
    <property type="evidence" value="ECO:0007669"/>
    <property type="project" value="TreeGrafter"/>
</dbReference>
<feature type="compositionally biased region" description="Basic and acidic residues" evidence="6">
    <location>
        <begin position="535"/>
        <end position="544"/>
    </location>
</feature>
<gene>
    <name evidence="10" type="ORF">FCC1311_062222</name>
</gene>
<protein>
    <submittedName>
        <fullName evidence="10">ATP-dependent RNA helicase DHX29</fullName>
    </submittedName>
</protein>
<evidence type="ECO:0000313" key="10">
    <source>
        <dbReference type="EMBL" id="GBG30002.1"/>
    </source>
</evidence>
<dbReference type="Pfam" id="PF00271">
    <property type="entry name" value="Helicase_C"/>
    <property type="match status" value="1"/>
</dbReference>
<dbReference type="OrthoDB" id="66977at2759"/>
<reference evidence="10 11" key="1">
    <citation type="submission" date="2017-12" db="EMBL/GenBank/DDBJ databases">
        <title>Sequencing, de novo assembly and annotation of complete genome of a new Thraustochytrid species, strain FCC1311.</title>
        <authorList>
            <person name="Sedici K."/>
            <person name="Godart F."/>
            <person name="Aiese Cigliano R."/>
            <person name="Sanseverino W."/>
            <person name="Barakat M."/>
            <person name="Ortet P."/>
            <person name="Marechal E."/>
            <person name="Cagnac O."/>
            <person name="Amato A."/>
        </authorList>
    </citation>
    <scope>NUCLEOTIDE SEQUENCE [LARGE SCALE GENOMIC DNA]</scope>
</reference>
<dbReference type="InterPro" id="IPR027417">
    <property type="entry name" value="P-loop_NTPase"/>
</dbReference>
<keyword evidence="10" id="KW-0347">Helicase</keyword>
<dbReference type="Gene3D" id="2.60.40.790">
    <property type="match status" value="1"/>
</dbReference>
<evidence type="ECO:0000256" key="3">
    <source>
        <dbReference type="ARBA" id="ARBA00022840"/>
    </source>
</evidence>
<dbReference type="PANTHER" id="PTHR46492:SF1">
    <property type="entry name" value="DYNEIN AXONEMAL ASSEMBLY FACTOR 4"/>
    <property type="match status" value="1"/>
</dbReference>
<feature type="compositionally biased region" description="Basic residues" evidence="6">
    <location>
        <begin position="545"/>
        <end position="569"/>
    </location>
</feature>
<dbReference type="Pfam" id="PF04969">
    <property type="entry name" value="CS"/>
    <property type="match status" value="1"/>
</dbReference>
<feature type="region of interest" description="Disordered" evidence="6">
    <location>
        <begin position="504"/>
        <end position="618"/>
    </location>
</feature>
<keyword evidence="2" id="KW-0378">Hydrolase</keyword>
<dbReference type="PROSITE" id="PS51203">
    <property type="entry name" value="CS"/>
    <property type="match status" value="1"/>
</dbReference>
<dbReference type="EMBL" id="BEYU01000069">
    <property type="protein sequence ID" value="GBG30002.1"/>
    <property type="molecule type" value="Genomic_DNA"/>
</dbReference>
<feature type="region of interest" description="Disordered" evidence="6">
    <location>
        <begin position="2201"/>
        <end position="2276"/>
    </location>
</feature>
<feature type="domain" description="CS" evidence="9">
    <location>
        <begin position="2019"/>
        <end position="2103"/>
    </location>
</feature>
<dbReference type="InterPro" id="IPR008978">
    <property type="entry name" value="HSP20-like_chaperone"/>
</dbReference>
<accession>A0A2R5GGH2</accession>
<dbReference type="GO" id="GO:0036158">
    <property type="term" value="P:outer dynein arm assembly"/>
    <property type="evidence" value="ECO:0007669"/>
    <property type="project" value="TreeGrafter"/>
</dbReference>
<dbReference type="InParanoid" id="A0A2R5GGH2"/>
<sequence>MGVPGFTSYLDRELAGRKPALRKLPRDGPCLVDGSGLAFHLLKILGKNAHRELAGAYEHLESITTVYVQALAQSTASTWILADGNKTHASKEAEKSKRKADRDDTFHVLYRNLEFGEAPASQTQLPVPPLWLDTFYTFLTELCGERADALPANYPLHLLRVKEEADQALCTMCRTFVRAEAEVSMASGTRAGLGAIDEAEQDGAFVLAQDSDFFFVADMRYVPLDSVENGLCRVYTRSWLANALRVQEDLMTELALAIGNDYFEGWQVPDLPSRISATDRVAVIVNHFRKGRPQLSIPDMISETAGSAFSRTFYENLQDPHFRLCDLPVPAQEEPQFRKALLNPRVDVKMHWDVELANSVGYTKSQIRAQIAAIRYVFSRIGCYQGRLAREKGEDITDANNFSVVALSNAIMGFETVTKMGLLDPNVPMDAPSWTRFCLIYGYQILFQSMMRAWIPVQPSAVSAQPNLSFHVFTCCSETFPLLCEYGADSDAKVRPLIRSQLPGPLQEIGNAKTDASNLGPSMTTMQSTNTGGFEHGKSKDNLKSKQKNKTKSKTKKKNKDKNKKKNKNKDKAENAVGTEDMTRNSSRDANSSPSMNAHHQDQISGDAEQSSTPLCEPVTSNHLSIQRDLHVSDWTATAESPLSSNAEEEEDDIVSDFRLAEDFAKLVLPSAVAPPTPIRDDRSSRSVSNIAQNYNTPPKTSRAATPSGQSIQSATPHSESSFSPGSARKRTAKKKSKRPAGTAPTQSQRSKEAAATGSRSPGLAGPEKLPIEAHREEILHRVAHSRVTIIHGETGSGKSSCLPRFLWEADKKGFRAMISQPRRIAARSLSLRVASQIPNGDKVVGLRLGGGVREGGHRAPITFCTTGYLVRLLAGSPSYFDNLSHLILDEIHERSADQDILVLLAKRLLKTNQRIKLVLMSATLQAKLFQEYFSCSPPVFVGAKRYPLTERFLGDPQFQQKAGPALEGNVKTLVKMQKKSLQMYSGPPETLEGTELRQFLAEHPEVSIEVKPDMVKQQLSLAVQLAISVGKEARSSILIFVSGMAEIVEITAQFEGINELILYDQSLITSMYGGIREFRVVAIHSTIPYEEQLDAWGDVGTDVLKVIVATNSAESSITLPDVDNVICLGTRRQLEYNSKKATSSLNTRWVSKASATQRAGRTARTRPGTVWHLYTRDVYGKMLDFDLPEIHTCPLDKVLLDLKTLVVGPVIPLLLKVIDPPSLERSQDAIRQLYLQGFIDSDDDDLAMHTPLGRFTSQLGLDLSLSALIARSILLGCAPEGIALAAVLSAEKSPFRVATPLIHSDPIEYHGILQGVITTKIALDGGLYSETLALVRLISIWTHATNDRFRREFCQAGGLAWARVARLAVLHKHLAHAVAQTTGQDASEYALPPPREIFCDASRLNRVRFVLYSAHPGNLLRYTPKKVDVLETGLAANIKDPKGLYSRMMIPESIKSSMLETAFPPEVAWSLCKNTHQQATISYAAEDAPSAFNTLIHLSEFAQNLMSAPSSPPPQQQQKQKQKQKGQSPSGKTIGDDVQMAWSVLMYGRVTTAVKAHATGYFHGDDYLDDDDSFYSDDEYFTGVSLRQFGYTSRRTYDEEEDGFSEVTVDDHSLSKPLLFLMRDADLLASLGAAVALEDLKVFHGFNEPKQRSDVVVMEVASSALDSVITWQQNTNRRYATLFSEMKTGSNFSDGFDRLFEIDVNLYNFPLSRKVRGGGVLDAAVLREQFGRAEQDGVAILPLSDALAPKFEPLRYSVPRRPDAEGADEANTFVKNPRVSRIFAPQHSIANCMLPKKSMPGFAIGVTLLGSNGGRMASTSHLELVPEGIDWLHYAMVCSGSEPSALGRMNAISSVDAILCGQIHSILWAYFTEIDSVMQEDTELTALFDRVFSRFTQTIREMPPDYYPDLIATQQREAQIDKQLADMTKASAEQIASKAVNPYATPAKTKVVTPAMTATTKDAQGATGASNIKGPNTPSMPIFRKFANQMRTYDPEAQHKQASAQPPLPVESAPAIMVLTGVYTWSQTAESLTVTVPLKGASVRSVDVYSSRCYVKVNYRPYLVNLDLYADIDDASEVVTVRDGTLVLNYQKAEAGEWPSLVCEGHKDKALMRERRYKAMEEKTSRTQEMSKKLRDRRIEDARMTTRMQMRVDEAERQRLDDLKAEEKEEAERKVYETLRSLEARRGGIEVVATTKEAPTPRVVVNSSKSPDEDAEVPPPILKDENSSENAGPEQTRPRKVSFCEDGPVRVEPSASASTVACEAPEDHPEEEDVTPMKHEDAIFLDADTDADVEVLPAKAEPAKGEVVVVSSQAEQAAAGDDELETVVPPPRQGVRMKMAFTARVFPTPMRESRKEEEEDWLLRNRRHMKGRARERLDAVDISERDPFWLKGKGDDFFRAGNYEGALNAYACALEIDETMTACLSNRAACFLKLGHFARCIEDCDRALKVLHDEREEELALAQREGFTEEPKEFRRTKEMRKKLHVRKGTALRFDQQFSAALAEYQLAQELSPMDEDLRADCARLLCLVQCAAQKDLGDTAFRRKGFEEALGCYNKALEYDPESASVLSNRSACFMCLKRLEEARADCSAALAIVETHIVPETATGAPSRNTKQMEEDKALQLKLWKRLGMLAQSAGDWTAAASAFRKALDLDETNLELAKKIKLAEAKINQE</sequence>
<proteinExistence type="predicted"/>
<evidence type="ECO:0000256" key="5">
    <source>
        <dbReference type="SAM" id="Coils"/>
    </source>
</evidence>
<dbReference type="InterPro" id="IPR002464">
    <property type="entry name" value="DNA/RNA_helicase_DEAH_CS"/>
</dbReference>
<dbReference type="GO" id="GO:0003676">
    <property type="term" value="F:nucleic acid binding"/>
    <property type="evidence" value="ECO:0007669"/>
    <property type="project" value="InterPro"/>
</dbReference>
<dbReference type="GO" id="GO:0004386">
    <property type="term" value="F:helicase activity"/>
    <property type="evidence" value="ECO:0007669"/>
    <property type="project" value="UniProtKB-KW"/>
</dbReference>
<dbReference type="InterPro" id="IPR011990">
    <property type="entry name" value="TPR-like_helical_dom_sf"/>
</dbReference>
<feature type="compositionally biased region" description="Polar residues" evidence="6">
    <location>
        <begin position="588"/>
        <end position="598"/>
    </location>
</feature>
<dbReference type="InterPro" id="IPR052004">
    <property type="entry name" value="Dynein_assembly_factor_4"/>
</dbReference>
<evidence type="ECO:0000259" key="8">
    <source>
        <dbReference type="PROSITE" id="PS51194"/>
    </source>
</evidence>
<dbReference type="InterPro" id="IPR001650">
    <property type="entry name" value="Helicase_C-like"/>
</dbReference>
<evidence type="ECO:0000256" key="1">
    <source>
        <dbReference type="ARBA" id="ARBA00022741"/>
    </source>
</evidence>
<dbReference type="InterPro" id="IPR007052">
    <property type="entry name" value="CS_dom"/>
</dbReference>
<evidence type="ECO:0000256" key="6">
    <source>
        <dbReference type="SAM" id="MobiDB-lite"/>
    </source>
</evidence>
<dbReference type="InterPro" id="IPR014001">
    <property type="entry name" value="Helicase_ATP-bd"/>
</dbReference>
<dbReference type="SMART" id="SM00847">
    <property type="entry name" value="HA2"/>
    <property type="match status" value="1"/>
</dbReference>